<accession>A0A6I2GEV8</accession>
<feature type="transmembrane region" description="Helical" evidence="6">
    <location>
        <begin position="252"/>
        <end position="272"/>
    </location>
</feature>
<feature type="transmembrane region" description="Helical" evidence="6">
    <location>
        <begin position="212"/>
        <end position="232"/>
    </location>
</feature>
<evidence type="ECO:0000256" key="5">
    <source>
        <dbReference type="ARBA" id="ARBA00023136"/>
    </source>
</evidence>
<dbReference type="AlphaFoldDB" id="A0A6I2GEV8"/>
<protein>
    <submittedName>
        <fullName evidence="7">Oligosaccharide flippase family protein</fullName>
    </submittedName>
</protein>
<dbReference type="Proteomes" id="UP000430975">
    <property type="component" value="Unassembled WGS sequence"/>
</dbReference>
<sequence>MKHFLKRLMGFSLGPILGAVISLIQIPILTTLLSEAEYGISTLFSTLIVNIPNFLYIGLDQSYTREYNRYKDKQNLFQQAAFLPMIVGILMFMVTIMFASPISNWLFDSPEYTYIVWLSGVWVLATVIERFILLTIRMEEKAIEYSKYTVLLKINVFIVSILLILFGMRDFRVVVFGLIFGQLLGDAILFYNYRSLLNVSQFKLDPKLLKTMLFFGIPLMLSASLNSILNSVDTTMLRNYSTLSELGVYGGAMKIVSIIGILKTAFASFWVPTAYRWYEEDKDIKHFKFISDALLFILTAIFFGLLVFRPIVMLFVGYEGSKYLIGLLSFPHLMYALSETTTLGIVFSRKTYLNIFVSLAALVPSLLINYLLTPQYGAIGAAFASCGSYIMLYLARTYFSNRTGFGFSQRKQILTIILMTIAAGFNAFDIQYRVGITFAIGLICLVIQWGTVTDMLAIKQNPNEWDFT</sequence>
<feature type="transmembrane region" description="Helical" evidence="6">
    <location>
        <begin position="148"/>
        <end position="167"/>
    </location>
</feature>
<reference evidence="7 8" key="1">
    <citation type="submission" date="2019-11" db="EMBL/GenBank/DDBJ databases">
        <title>Characterisation of Fundicoccus ignavus gen. nov. sp. nov., a novel genus of the family Aerococcaceae isolated from bulk tank milk.</title>
        <authorList>
            <person name="Siebert A."/>
            <person name="Huptas C."/>
            <person name="Wenning M."/>
            <person name="Scherer S."/>
            <person name="Doll E.V."/>
        </authorList>
    </citation>
    <scope>NUCLEOTIDE SEQUENCE [LARGE SCALE GENOMIC DNA]</scope>
    <source>
        <strain evidence="7 8">WS4759</strain>
    </source>
</reference>
<evidence type="ECO:0000256" key="4">
    <source>
        <dbReference type="ARBA" id="ARBA00022989"/>
    </source>
</evidence>
<comment type="caution">
    <text evidence="7">The sequence shown here is derived from an EMBL/GenBank/DDBJ whole genome shotgun (WGS) entry which is preliminary data.</text>
</comment>
<feature type="transmembrane region" description="Helical" evidence="6">
    <location>
        <begin position="38"/>
        <end position="59"/>
    </location>
</feature>
<dbReference type="InterPro" id="IPR050833">
    <property type="entry name" value="Poly_Biosynth_Transport"/>
</dbReference>
<feature type="transmembrane region" description="Helical" evidence="6">
    <location>
        <begin position="434"/>
        <end position="452"/>
    </location>
</feature>
<feature type="transmembrane region" description="Helical" evidence="6">
    <location>
        <begin position="293"/>
        <end position="317"/>
    </location>
</feature>
<keyword evidence="2" id="KW-1003">Cell membrane</keyword>
<dbReference type="Pfam" id="PF01943">
    <property type="entry name" value="Polysacc_synt"/>
    <property type="match status" value="1"/>
</dbReference>
<evidence type="ECO:0000256" key="3">
    <source>
        <dbReference type="ARBA" id="ARBA00022692"/>
    </source>
</evidence>
<feature type="transmembrane region" description="Helical" evidence="6">
    <location>
        <begin position="173"/>
        <end position="191"/>
    </location>
</feature>
<feature type="transmembrane region" description="Helical" evidence="6">
    <location>
        <begin position="12"/>
        <end position="32"/>
    </location>
</feature>
<comment type="subcellular location">
    <subcellularLocation>
        <location evidence="1">Cell membrane</location>
        <topology evidence="1">Multi-pass membrane protein</topology>
    </subcellularLocation>
</comment>
<dbReference type="GO" id="GO:0005886">
    <property type="term" value="C:plasma membrane"/>
    <property type="evidence" value="ECO:0007669"/>
    <property type="project" value="UniProtKB-SubCell"/>
</dbReference>
<evidence type="ECO:0000256" key="6">
    <source>
        <dbReference type="SAM" id="Phobius"/>
    </source>
</evidence>
<dbReference type="PANTHER" id="PTHR30250">
    <property type="entry name" value="PST FAMILY PREDICTED COLANIC ACID TRANSPORTER"/>
    <property type="match status" value="1"/>
</dbReference>
<dbReference type="PANTHER" id="PTHR30250:SF11">
    <property type="entry name" value="O-ANTIGEN TRANSPORTER-RELATED"/>
    <property type="match status" value="1"/>
</dbReference>
<organism evidence="7 8">
    <name type="scientific">Fundicoccus ignavus</name>
    <dbReference type="NCBI Taxonomy" id="2664442"/>
    <lineage>
        <taxon>Bacteria</taxon>
        <taxon>Bacillati</taxon>
        <taxon>Bacillota</taxon>
        <taxon>Bacilli</taxon>
        <taxon>Lactobacillales</taxon>
        <taxon>Aerococcaceae</taxon>
        <taxon>Fundicoccus</taxon>
    </lineage>
</organism>
<evidence type="ECO:0000313" key="7">
    <source>
        <dbReference type="EMBL" id="MRI85776.1"/>
    </source>
</evidence>
<evidence type="ECO:0000313" key="8">
    <source>
        <dbReference type="Proteomes" id="UP000430975"/>
    </source>
</evidence>
<proteinExistence type="predicted"/>
<evidence type="ECO:0000256" key="2">
    <source>
        <dbReference type="ARBA" id="ARBA00022475"/>
    </source>
</evidence>
<feature type="transmembrane region" description="Helical" evidence="6">
    <location>
        <begin position="323"/>
        <end position="346"/>
    </location>
</feature>
<dbReference type="RefSeq" id="WP_153863651.1">
    <property type="nucleotide sequence ID" value="NZ_WJQS01000006.1"/>
</dbReference>
<feature type="transmembrane region" description="Helical" evidence="6">
    <location>
        <begin position="378"/>
        <end position="399"/>
    </location>
</feature>
<keyword evidence="8" id="KW-1185">Reference proteome</keyword>
<feature type="transmembrane region" description="Helical" evidence="6">
    <location>
        <begin position="80"/>
        <end position="102"/>
    </location>
</feature>
<keyword evidence="3 6" id="KW-0812">Transmembrane</keyword>
<dbReference type="InterPro" id="IPR002797">
    <property type="entry name" value="Polysacc_synth"/>
</dbReference>
<dbReference type="EMBL" id="WJQS01000006">
    <property type="protein sequence ID" value="MRI85776.1"/>
    <property type="molecule type" value="Genomic_DNA"/>
</dbReference>
<feature type="transmembrane region" description="Helical" evidence="6">
    <location>
        <begin position="114"/>
        <end position="136"/>
    </location>
</feature>
<feature type="transmembrane region" description="Helical" evidence="6">
    <location>
        <begin position="353"/>
        <end position="372"/>
    </location>
</feature>
<gene>
    <name evidence="7" type="ORF">GIY09_07845</name>
</gene>
<evidence type="ECO:0000256" key="1">
    <source>
        <dbReference type="ARBA" id="ARBA00004651"/>
    </source>
</evidence>
<keyword evidence="4 6" id="KW-1133">Transmembrane helix</keyword>
<feature type="transmembrane region" description="Helical" evidence="6">
    <location>
        <begin position="411"/>
        <end position="428"/>
    </location>
</feature>
<name>A0A6I2GEV8_9LACT</name>
<keyword evidence="5 6" id="KW-0472">Membrane</keyword>